<sequence>MQKIISTIILSVLMISQMSAQTIFWGGPGNKDSEFNGGLNGWTTKGLASAVADSAGNAVWTHSKTANAAPFIFGGGTPSANVAVNSKSKANGAAVFNSAYLETRGVFANIGTGKGPAPCYPKGSTGITSGTTATQVGVLTSPIIDCSAQTTVGVWFYQLYYKFNGTTSIEVTHDGTTWQEFPINVVSPAVNGNVNNRLLVDISSAAAGFANVQFRFKWSGGLYFWVIDDVYLANLPDNDLALSQPFYTPGSYATPLSQICGDTFVIQATVSNKGGKTQQNLVLAGYVTDVSGQLYFADSIVIDDLAPGTSDTVVTNGRFDPKDLPVGEYKITWRTYTPGATDATTADNSMSAKFEVTESTFAKEPIADDDVRAGGHYLYGNQFRTSNCWNPKDDFYATQATIQLTSTSSSGGAGTLEGYQVVVYVLKVKDDVLSDFSNFETTKDINAADGSLEIVGLGDYTCAGEADFDDINVPLLDFDGKKLRLDPSTRYFVVVDHPAEQTGSDVVRHAANLTGFKDFGMATFNTPVYVEAQGRWFTGFTGNPQPVVRLGIENTFVGNKDIKQLDVNSLKIKTNPVVNKTLDLTINLDKTSDANLMILDLQGRVISSTDLQSVQTKDMSLDVSSCKSGNYFVKLSTKDGIRTLQFNVAK</sequence>
<feature type="signal peptide" evidence="1">
    <location>
        <begin position="1"/>
        <end position="20"/>
    </location>
</feature>
<feature type="chain" id="PRO_5039621750" evidence="1">
    <location>
        <begin position="21"/>
        <end position="650"/>
    </location>
</feature>
<name>A0A9D7XDX8_9BACT</name>
<accession>A0A9D7XDX8</accession>
<evidence type="ECO:0000259" key="2">
    <source>
        <dbReference type="Pfam" id="PF18962"/>
    </source>
</evidence>
<dbReference type="Proteomes" id="UP000808349">
    <property type="component" value="Unassembled WGS sequence"/>
</dbReference>
<dbReference type="InterPro" id="IPR013783">
    <property type="entry name" value="Ig-like_fold"/>
</dbReference>
<dbReference type="InterPro" id="IPR026444">
    <property type="entry name" value="Secre_tail"/>
</dbReference>
<proteinExistence type="predicted"/>
<organism evidence="3 4">
    <name type="scientific">Candidatus Defluviibacterium haderslevense</name>
    <dbReference type="NCBI Taxonomy" id="2981993"/>
    <lineage>
        <taxon>Bacteria</taxon>
        <taxon>Pseudomonadati</taxon>
        <taxon>Bacteroidota</taxon>
        <taxon>Saprospiria</taxon>
        <taxon>Saprospirales</taxon>
        <taxon>Saprospiraceae</taxon>
        <taxon>Candidatus Defluviibacterium</taxon>
    </lineage>
</organism>
<gene>
    <name evidence="3" type="ORF">IPO85_06550</name>
</gene>
<keyword evidence="1" id="KW-0732">Signal</keyword>
<dbReference type="Gene3D" id="2.60.40.10">
    <property type="entry name" value="Immunoglobulins"/>
    <property type="match status" value="1"/>
</dbReference>
<evidence type="ECO:0000256" key="1">
    <source>
        <dbReference type="SAM" id="SignalP"/>
    </source>
</evidence>
<dbReference type="Pfam" id="PF18962">
    <property type="entry name" value="Por_Secre_tail"/>
    <property type="match status" value="1"/>
</dbReference>
<comment type="caution">
    <text evidence="3">The sequence shown here is derived from an EMBL/GenBank/DDBJ whole genome shotgun (WGS) entry which is preliminary data.</text>
</comment>
<evidence type="ECO:0000313" key="4">
    <source>
        <dbReference type="Proteomes" id="UP000808349"/>
    </source>
</evidence>
<reference evidence="3 4" key="1">
    <citation type="submission" date="2020-10" db="EMBL/GenBank/DDBJ databases">
        <title>Connecting structure to function with the recovery of over 1000 high-quality activated sludge metagenome-assembled genomes encoding full-length rRNA genes using long-read sequencing.</title>
        <authorList>
            <person name="Singleton C.M."/>
            <person name="Petriglieri F."/>
            <person name="Kristensen J.M."/>
            <person name="Kirkegaard R.H."/>
            <person name="Michaelsen T.Y."/>
            <person name="Andersen M.H."/>
            <person name="Karst S.M."/>
            <person name="Dueholm M.S."/>
            <person name="Nielsen P.H."/>
            <person name="Albertsen M."/>
        </authorList>
    </citation>
    <scope>NUCLEOTIDE SEQUENCE [LARGE SCALE GENOMIC DNA]</scope>
    <source>
        <strain evidence="3">Ribe_18-Q3-R11-54_BAT3C.373</strain>
    </source>
</reference>
<evidence type="ECO:0000313" key="3">
    <source>
        <dbReference type="EMBL" id="MBK9717160.1"/>
    </source>
</evidence>
<feature type="domain" description="Secretion system C-terminal sorting" evidence="2">
    <location>
        <begin position="575"/>
        <end position="640"/>
    </location>
</feature>
<protein>
    <submittedName>
        <fullName evidence="3">T9SS type A sorting domain-containing protein</fullName>
    </submittedName>
</protein>
<dbReference type="AlphaFoldDB" id="A0A9D7XDX8"/>
<dbReference type="EMBL" id="JADKFW010000004">
    <property type="protein sequence ID" value="MBK9717160.1"/>
    <property type="molecule type" value="Genomic_DNA"/>
</dbReference>
<dbReference type="NCBIfam" id="TIGR04183">
    <property type="entry name" value="Por_Secre_tail"/>
    <property type="match status" value="1"/>
</dbReference>